<accession>A0A0N0GP60</accession>
<feature type="compositionally biased region" description="Polar residues" evidence="1">
    <location>
        <begin position="48"/>
        <end position="57"/>
    </location>
</feature>
<evidence type="ECO:0000313" key="2">
    <source>
        <dbReference type="EMBL" id="KPC53184.1"/>
    </source>
</evidence>
<dbReference type="RefSeq" id="WP_161805088.1">
    <property type="nucleotide sequence ID" value="NZ_LAQT01000007.1"/>
</dbReference>
<keyword evidence="3" id="KW-1185">Reference proteome</keyword>
<evidence type="ECO:0000256" key="1">
    <source>
        <dbReference type="SAM" id="MobiDB-lite"/>
    </source>
</evidence>
<protein>
    <submittedName>
        <fullName evidence="2">Uncharacterized protein</fullName>
    </submittedName>
</protein>
<proteinExistence type="predicted"/>
<dbReference type="Proteomes" id="UP000037939">
    <property type="component" value="Unassembled WGS sequence"/>
</dbReference>
<dbReference type="AlphaFoldDB" id="A0A0N0GP60"/>
<comment type="caution">
    <text evidence="2">The sequence shown here is derived from an EMBL/GenBank/DDBJ whole genome shotgun (WGS) entry which is preliminary data.</text>
</comment>
<gene>
    <name evidence="2" type="ORF">WG78_08840</name>
</gene>
<dbReference type="EMBL" id="LAQT01000007">
    <property type="protein sequence ID" value="KPC53184.1"/>
    <property type="molecule type" value="Genomic_DNA"/>
</dbReference>
<name>A0A0N0GP60_9NEIS</name>
<organism evidence="2 3">
    <name type="scientific">Amantichitinum ursilacus</name>
    <dbReference type="NCBI Taxonomy" id="857265"/>
    <lineage>
        <taxon>Bacteria</taxon>
        <taxon>Pseudomonadati</taxon>
        <taxon>Pseudomonadota</taxon>
        <taxon>Betaproteobacteria</taxon>
        <taxon>Neisseriales</taxon>
        <taxon>Chitinibacteraceae</taxon>
        <taxon>Amantichitinum</taxon>
    </lineage>
</organism>
<feature type="region of interest" description="Disordered" evidence="1">
    <location>
        <begin position="38"/>
        <end position="57"/>
    </location>
</feature>
<reference evidence="2 3" key="1">
    <citation type="submission" date="2015-07" db="EMBL/GenBank/DDBJ databases">
        <title>Draft genome sequence of the Amantichitinum ursilacus IGB-41, a new chitin-degrading bacterium.</title>
        <authorList>
            <person name="Kirstahler P."/>
            <person name="Guenther M."/>
            <person name="Grumaz C."/>
            <person name="Rupp S."/>
            <person name="Zibek S."/>
            <person name="Sohn K."/>
        </authorList>
    </citation>
    <scope>NUCLEOTIDE SEQUENCE [LARGE SCALE GENOMIC DNA]</scope>
    <source>
        <strain evidence="2 3">IGB-41</strain>
    </source>
</reference>
<evidence type="ECO:0000313" key="3">
    <source>
        <dbReference type="Proteomes" id="UP000037939"/>
    </source>
</evidence>
<sequence length="57" mass="6753">MLNRQIINHVARQRASQVRMWHMLQQHRALDNADPAILQRPEPVPMPDTQTQPLFKK</sequence>